<feature type="transmembrane region" description="Helical" evidence="6">
    <location>
        <begin position="128"/>
        <end position="155"/>
    </location>
</feature>
<evidence type="ECO:0000256" key="4">
    <source>
        <dbReference type="ARBA" id="ARBA00023136"/>
    </source>
</evidence>
<dbReference type="PANTHER" id="PTHR33048">
    <property type="entry name" value="PTH11-LIKE INTEGRAL MEMBRANE PROTEIN (AFU_ORTHOLOGUE AFUA_5G11245)"/>
    <property type="match status" value="1"/>
</dbReference>
<comment type="similarity">
    <text evidence="5">Belongs to the SAT4 family.</text>
</comment>
<keyword evidence="2 6" id="KW-0812">Transmembrane</keyword>
<accession>A0A2B7XVN6</accession>
<evidence type="ECO:0000259" key="7">
    <source>
        <dbReference type="Pfam" id="PF20684"/>
    </source>
</evidence>
<dbReference type="AlphaFoldDB" id="A0A2B7XVN6"/>
<dbReference type="InterPro" id="IPR049326">
    <property type="entry name" value="Rhodopsin_dom_fungi"/>
</dbReference>
<dbReference type="OrthoDB" id="444631at2759"/>
<reference evidence="8 9" key="1">
    <citation type="submission" date="2017-10" db="EMBL/GenBank/DDBJ databases">
        <title>Comparative genomics in systemic dimorphic fungi from Ajellomycetaceae.</title>
        <authorList>
            <person name="Munoz J.F."/>
            <person name="Mcewen J.G."/>
            <person name="Clay O.K."/>
            <person name="Cuomo C.A."/>
        </authorList>
    </citation>
    <scope>NUCLEOTIDE SEQUENCE [LARGE SCALE GENOMIC DNA]</scope>
    <source>
        <strain evidence="8 9">UAMH7299</strain>
    </source>
</reference>
<dbReference type="STRING" id="1447883.A0A2B7XVN6"/>
<protein>
    <recommendedName>
        <fullName evidence="7">Rhodopsin domain-containing protein</fullName>
    </recommendedName>
</protein>
<feature type="transmembrane region" description="Helical" evidence="6">
    <location>
        <begin position="175"/>
        <end position="198"/>
    </location>
</feature>
<comment type="caution">
    <text evidence="8">The sequence shown here is derived from an EMBL/GenBank/DDBJ whole genome shotgun (WGS) entry which is preliminary data.</text>
</comment>
<dbReference type="EMBL" id="PDNA01000112">
    <property type="protein sequence ID" value="PGH12853.1"/>
    <property type="molecule type" value="Genomic_DNA"/>
</dbReference>
<keyword evidence="9" id="KW-1185">Reference proteome</keyword>
<dbReference type="InterPro" id="IPR052337">
    <property type="entry name" value="SAT4-like"/>
</dbReference>
<feature type="transmembrane region" description="Helical" evidence="6">
    <location>
        <begin position="247"/>
        <end position="267"/>
    </location>
</feature>
<evidence type="ECO:0000256" key="3">
    <source>
        <dbReference type="ARBA" id="ARBA00022989"/>
    </source>
</evidence>
<proteinExistence type="inferred from homology"/>
<dbReference type="PANTHER" id="PTHR33048:SF47">
    <property type="entry name" value="INTEGRAL MEMBRANE PROTEIN-RELATED"/>
    <property type="match status" value="1"/>
</dbReference>
<comment type="subcellular location">
    <subcellularLocation>
        <location evidence="1">Membrane</location>
        <topology evidence="1">Multi-pass membrane protein</topology>
    </subcellularLocation>
</comment>
<feature type="transmembrane region" description="Helical" evidence="6">
    <location>
        <begin position="18"/>
        <end position="38"/>
    </location>
</feature>
<keyword evidence="3 6" id="KW-1133">Transmembrane helix</keyword>
<evidence type="ECO:0000313" key="9">
    <source>
        <dbReference type="Proteomes" id="UP000224634"/>
    </source>
</evidence>
<sequence length="349" mass="39313">MEAQHPPPPNVSRGHQTVIIVVVFTSMSFITVFLRCITRFGILKAHGPDDILILVAMLSAIATTICQCLQVRYGSGKHVDYVTEFETVMSLKYLFFSILSYNTGLATTKFAILILYRRIFVNRSMRIASLIVMVLVGIYFASTIISGIFMCVPVHAFWEIKLQPTARCVNEFALFYANAGLNIVSDFALLILPIPFVLKLQVSKRRKITLIMVLSLGFLTCLVSILRLHSLYIFHQSPDPTWEQPAAAYWSGMELNMGIICACLPTLRPLFGKFAPRVFSSKASMPSGYNEPSDKNRYARAQPVASHDSFTMLHLERDAGSDRNNSVEENEASLIYPKGVYFSDKWTRR</sequence>
<feature type="transmembrane region" description="Helical" evidence="6">
    <location>
        <begin position="93"/>
        <end position="116"/>
    </location>
</feature>
<evidence type="ECO:0000256" key="6">
    <source>
        <dbReference type="SAM" id="Phobius"/>
    </source>
</evidence>
<dbReference type="Proteomes" id="UP000224634">
    <property type="component" value="Unassembled WGS sequence"/>
</dbReference>
<evidence type="ECO:0000256" key="1">
    <source>
        <dbReference type="ARBA" id="ARBA00004141"/>
    </source>
</evidence>
<feature type="transmembrane region" description="Helical" evidence="6">
    <location>
        <begin position="210"/>
        <end position="235"/>
    </location>
</feature>
<feature type="transmembrane region" description="Helical" evidence="6">
    <location>
        <begin position="50"/>
        <end position="73"/>
    </location>
</feature>
<keyword evidence="4 6" id="KW-0472">Membrane</keyword>
<evidence type="ECO:0000313" key="8">
    <source>
        <dbReference type="EMBL" id="PGH12853.1"/>
    </source>
</evidence>
<evidence type="ECO:0000256" key="2">
    <source>
        <dbReference type="ARBA" id="ARBA00022692"/>
    </source>
</evidence>
<dbReference type="GO" id="GO:0016020">
    <property type="term" value="C:membrane"/>
    <property type="evidence" value="ECO:0007669"/>
    <property type="project" value="UniProtKB-SubCell"/>
</dbReference>
<evidence type="ECO:0000256" key="5">
    <source>
        <dbReference type="ARBA" id="ARBA00038359"/>
    </source>
</evidence>
<organism evidence="8 9">
    <name type="scientific">Polytolypa hystricis (strain UAMH7299)</name>
    <dbReference type="NCBI Taxonomy" id="1447883"/>
    <lineage>
        <taxon>Eukaryota</taxon>
        <taxon>Fungi</taxon>
        <taxon>Dikarya</taxon>
        <taxon>Ascomycota</taxon>
        <taxon>Pezizomycotina</taxon>
        <taxon>Eurotiomycetes</taxon>
        <taxon>Eurotiomycetidae</taxon>
        <taxon>Onygenales</taxon>
        <taxon>Onygenales incertae sedis</taxon>
        <taxon>Polytolypa</taxon>
    </lineage>
</organism>
<dbReference type="Pfam" id="PF20684">
    <property type="entry name" value="Fung_rhodopsin"/>
    <property type="match status" value="1"/>
</dbReference>
<gene>
    <name evidence="8" type="ORF">AJ80_06562</name>
</gene>
<name>A0A2B7XVN6_POLH7</name>
<feature type="domain" description="Rhodopsin" evidence="7">
    <location>
        <begin position="34"/>
        <end position="272"/>
    </location>
</feature>